<dbReference type="EMBL" id="OD005918">
    <property type="protein sequence ID" value="CAD7412297.1"/>
    <property type="molecule type" value="Genomic_DNA"/>
</dbReference>
<evidence type="ECO:0000256" key="1">
    <source>
        <dbReference type="SAM" id="MobiDB-lite"/>
    </source>
</evidence>
<accession>A0A7R9DCP6</accession>
<reference evidence="2" key="1">
    <citation type="submission" date="2020-11" db="EMBL/GenBank/DDBJ databases">
        <authorList>
            <person name="Tran Van P."/>
        </authorList>
    </citation>
    <scope>NUCLEOTIDE SEQUENCE</scope>
</reference>
<protein>
    <submittedName>
        <fullName evidence="2">Uncharacterized protein</fullName>
    </submittedName>
</protein>
<evidence type="ECO:0000313" key="2">
    <source>
        <dbReference type="EMBL" id="CAD7412297.1"/>
    </source>
</evidence>
<name>A0A7R9DCP6_TIMPO</name>
<sequence>MKGLYFIVTVGVCTYTYTHGILPTISAGITRYLASPPSLTRLGGGHDSPCSTPRSPSDVDEGIHYAVPYSAVGTVRSVVIADAPYDHVGAGLRPTEKPLRQTADTAVQGGEA</sequence>
<dbReference type="AlphaFoldDB" id="A0A7R9DCP6"/>
<feature type="region of interest" description="Disordered" evidence="1">
    <location>
        <begin position="91"/>
        <end position="112"/>
    </location>
</feature>
<gene>
    <name evidence="2" type="ORF">TPSB3V08_LOCUS8348</name>
</gene>
<proteinExistence type="predicted"/>
<organism evidence="2">
    <name type="scientific">Timema poppense</name>
    <name type="common">Walking stick</name>
    <dbReference type="NCBI Taxonomy" id="170557"/>
    <lineage>
        <taxon>Eukaryota</taxon>
        <taxon>Metazoa</taxon>
        <taxon>Ecdysozoa</taxon>
        <taxon>Arthropoda</taxon>
        <taxon>Hexapoda</taxon>
        <taxon>Insecta</taxon>
        <taxon>Pterygota</taxon>
        <taxon>Neoptera</taxon>
        <taxon>Polyneoptera</taxon>
        <taxon>Phasmatodea</taxon>
        <taxon>Timematodea</taxon>
        <taxon>Timematoidea</taxon>
        <taxon>Timematidae</taxon>
        <taxon>Timema</taxon>
    </lineage>
</organism>